<protein>
    <submittedName>
        <fullName evidence="1">Uncharacterized protein</fullName>
    </submittedName>
</protein>
<gene>
    <name evidence="1" type="ORF">GCM10007940_28440</name>
</gene>
<organism evidence="1 2">
    <name type="scientific">Portibacter lacus</name>
    <dbReference type="NCBI Taxonomy" id="1099794"/>
    <lineage>
        <taxon>Bacteria</taxon>
        <taxon>Pseudomonadati</taxon>
        <taxon>Bacteroidota</taxon>
        <taxon>Saprospiria</taxon>
        <taxon>Saprospirales</taxon>
        <taxon>Haliscomenobacteraceae</taxon>
        <taxon>Portibacter</taxon>
    </lineage>
</organism>
<keyword evidence="2" id="KW-1185">Reference proteome</keyword>
<comment type="caution">
    <text evidence="1">The sequence shown here is derived from an EMBL/GenBank/DDBJ whole genome shotgun (WGS) entry which is preliminary data.</text>
</comment>
<reference evidence="1" key="1">
    <citation type="journal article" date="2014" name="Int. J. Syst. Evol. Microbiol.">
        <title>Complete genome sequence of Corynebacterium casei LMG S-19264T (=DSM 44701T), isolated from a smear-ripened cheese.</title>
        <authorList>
            <consortium name="US DOE Joint Genome Institute (JGI-PGF)"/>
            <person name="Walter F."/>
            <person name="Albersmeier A."/>
            <person name="Kalinowski J."/>
            <person name="Ruckert C."/>
        </authorList>
    </citation>
    <scope>NUCLEOTIDE SEQUENCE</scope>
    <source>
        <strain evidence="1">NBRC 108769</strain>
    </source>
</reference>
<dbReference type="Proteomes" id="UP001156666">
    <property type="component" value="Unassembled WGS sequence"/>
</dbReference>
<name>A0AA37SR48_9BACT</name>
<evidence type="ECO:0000313" key="2">
    <source>
        <dbReference type="Proteomes" id="UP001156666"/>
    </source>
</evidence>
<evidence type="ECO:0000313" key="1">
    <source>
        <dbReference type="EMBL" id="GLR18229.1"/>
    </source>
</evidence>
<dbReference type="EMBL" id="BSOH01000016">
    <property type="protein sequence ID" value="GLR18229.1"/>
    <property type="molecule type" value="Genomic_DNA"/>
</dbReference>
<dbReference type="AlphaFoldDB" id="A0AA37SR48"/>
<accession>A0AA37SR48</accession>
<dbReference type="RefSeq" id="WP_235295552.1">
    <property type="nucleotide sequence ID" value="NZ_BSOH01000016.1"/>
</dbReference>
<reference evidence="1" key="2">
    <citation type="submission" date="2023-01" db="EMBL/GenBank/DDBJ databases">
        <title>Draft genome sequence of Portibacter lacus strain NBRC 108769.</title>
        <authorList>
            <person name="Sun Q."/>
            <person name="Mori K."/>
        </authorList>
    </citation>
    <scope>NUCLEOTIDE SEQUENCE</scope>
    <source>
        <strain evidence="1">NBRC 108769</strain>
    </source>
</reference>
<proteinExistence type="predicted"/>
<sequence length="108" mass="12934">MSEIDKLVTIIRDSKLIEMSIQYDEENSNIKLKLVKNNELINVNLFDIREFQIFDASIKQEYIGQIKGFLEDSNSYWLSLDPYDERVNELQDKDNYVFNFNSYEIIKH</sequence>